<dbReference type="SUPFAM" id="SSF48726">
    <property type="entry name" value="Immunoglobulin"/>
    <property type="match status" value="3"/>
</dbReference>
<feature type="chain" id="PRO_5018707476" evidence="12">
    <location>
        <begin position="21"/>
        <end position="364"/>
    </location>
</feature>
<feature type="signal peptide" evidence="12">
    <location>
        <begin position="1"/>
        <end position="20"/>
    </location>
</feature>
<dbReference type="Ensembl" id="ENSCVAT00000029992.1">
    <property type="protein sequence ID" value="ENSCVAP00000011584.1"/>
    <property type="gene ID" value="ENSCVAG00000013883.1"/>
</dbReference>
<dbReference type="InterPro" id="IPR013162">
    <property type="entry name" value="CD80_C2-set"/>
</dbReference>
<reference evidence="14" key="1">
    <citation type="submission" date="2025-08" db="UniProtKB">
        <authorList>
            <consortium name="Ensembl"/>
        </authorList>
    </citation>
    <scope>IDENTIFICATION</scope>
</reference>
<dbReference type="SMART" id="SM00406">
    <property type="entry name" value="IGv"/>
    <property type="match status" value="1"/>
</dbReference>
<dbReference type="GO" id="GO:0007157">
    <property type="term" value="P:heterophilic cell-cell adhesion via plasma membrane cell adhesion molecules"/>
    <property type="evidence" value="ECO:0007669"/>
    <property type="project" value="TreeGrafter"/>
</dbReference>
<dbReference type="Proteomes" id="UP000265020">
    <property type="component" value="Unassembled WGS sequence"/>
</dbReference>
<evidence type="ECO:0000313" key="14">
    <source>
        <dbReference type="Ensembl" id="ENSCVAP00000011584.1"/>
    </source>
</evidence>
<evidence type="ECO:0000256" key="2">
    <source>
        <dbReference type="ARBA" id="ARBA00007810"/>
    </source>
</evidence>
<evidence type="ECO:0000256" key="10">
    <source>
        <dbReference type="ARBA" id="ARBA00023180"/>
    </source>
</evidence>
<dbReference type="GO" id="GO:0005912">
    <property type="term" value="C:adherens junction"/>
    <property type="evidence" value="ECO:0007669"/>
    <property type="project" value="TreeGrafter"/>
</dbReference>
<dbReference type="GO" id="GO:0007156">
    <property type="term" value="P:homophilic cell adhesion via plasma membrane adhesion molecules"/>
    <property type="evidence" value="ECO:0007669"/>
    <property type="project" value="TreeGrafter"/>
</dbReference>
<keyword evidence="3 11" id="KW-0812">Transmembrane</keyword>
<keyword evidence="5" id="KW-0677">Repeat</keyword>
<dbReference type="SMART" id="SM00408">
    <property type="entry name" value="IGc2"/>
    <property type="match status" value="2"/>
</dbReference>
<evidence type="ECO:0000256" key="6">
    <source>
        <dbReference type="ARBA" id="ARBA00022889"/>
    </source>
</evidence>
<evidence type="ECO:0000256" key="9">
    <source>
        <dbReference type="ARBA" id="ARBA00023157"/>
    </source>
</evidence>
<evidence type="ECO:0000256" key="8">
    <source>
        <dbReference type="ARBA" id="ARBA00023136"/>
    </source>
</evidence>
<name>A0A3Q2D099_CYPVA</name>
<dbReference type="InterPro" id="IPR007110">
    <property type="entry name" value="Ig-like_dom"/>
</dbReference>
<keyword evidence="10" id="KW-0325">Glycoprotein</keyword>
<feature type="domain" description="Ig-like" evidence="13">
    <location>
        <begin position="3"/>
        <end position="124"/>
    </location>
</feature>
<dbReference type="OrthoDB" id="10006996at2759"/>
<feature type="transmembrane region" description="Helical" evidence="11">
    <location>
        <begin position="315"/>
        <end position="335"/>
    </location>
</feature>
<keyword evidence="15" id="KW-1185">Reference proteome</keyword>
<evidence type="ECO:0000313" key="15">
    <source>
        <dbReference type="Proteomes" id="UP000265020"/>
    </source>
</evidence>
<dbReference type="GeneID" id="107092063"/>
<proteinExistence type="inferred from homology"/>
<dbReference type="GO" id="GO:0016020">
    <property type="term" value="C:membrane"/>
    <property type="evidence" value="ECO:0007669"/>
    <property type="project" value="UniProtKB-SubCell"/>
</dbReference>
<evidence type="ECO:0000259" key="13">
    <source>
        <dbReference type="PROSITE" id="PS50835"/>
    </source>
</evidence>
<keyword evidence="6" id="KW-0130">Cell adhesion</keyword>
<keyword evidence="7 11" id="KW-1133">Transmembrane helix</keyword>
<dbReference type="KEGG" id="cvg:107092063"/>
<feature type="domain" description="Ig-like" evidence="13">
    <location>
        <begin position="129"/>
        <end position="209"/>
    </location>
</feature>
<evidence type="ECO:0000256" key="4">
    <source>
        <dbReference type="ARBA" id="ARBA00022729"/>
    </source>
</evidence>
<dbReference type="Pfam" id="PF08205">
    <property type="entry name" value="C2-set_2"/>
    <property type="match status" value="1"/>
</dbReference>
<dbReference type="Pfam" id="PF07686">
    <property type="entry name" value="V-set"/>
    <property type="match status" value="1"/>
</dbReference>
<feature type="domain" description="Ig-like" evidence="13">
    <location>
        <begin position="219"/>
        <end position="306"/>
    </location>
</feature>
<dbReference type="RefSeq" id="XP_015241829.1">
    <property type="nucleotide sequence ID" value="XM_015386343.1"/>
</dbReference>
<dbReference type="InterPro" id="IPR051427">
    <property type="entry name" value="Nectin/Nectin-like"/>
</dbReference>
<evidence type="ECO:0000256" key="12">
    <source>
        <dbReference type="SAM" id="SignalP"/>
    </source>
</evidence>
<comment type="subcellular location">
    <subcellularLocation>
        <location evidence="1">Membrane</location>
        <topology evidence="1">Single-pass membrane protein</topology>
    </subcellularLocation>
</comment>
<dbReference type="InterPro" id="IPR036179">
    <property type="entry name" value="Ig-like_dom_sf"/>
</dbReference>
<dbReference type="PROSITE" id="PS50835">
    <property type="entry name" value="IG_LIKE"/>
    <property type="match status" value="3"/>
</dbReference>
<sequence>MSSNVILLVLAFVCSRDAKAITVKLGDAAILPCKSVLQSNQNVIQISWQRRTREKPVTDNFLIIIGGKAEYINGKDNRFTYIGTFADNNGTLQLSNVQLKDEGTYTCIFSIAPIGSLRTEITLTVLVPPETIIVDARPKLGDGEVPLATCIASGSKPPAEVEWRTDDLKVKLRTTTNSTPHANDTTTTASTLLGTPTKDINRSPVECVIFTETLNRTLPYEILINYPPLEVKIFEGPMKDKSFTCEADASPNATITWSRSGNPLPSSITVQDGRLMFSSGTSDLNGLYQCVANNSHGSSQSSLYLHFHSGSKEGWIAFILLLVIVLAFAVAMALYRRGHLKLPSFFLHRRDAVPTSSPGEAESL</sequence>
<dbReference type="InterPro" id="IPR003599">
    <property type="entry name" value="Ig_sub"/>
</dbReference>
<protein>
    <submittedName>
        <fullName evidence="14">Poliovirus receptor-like</fullName>
    </submittedName>
</protein>
<evidence type="ECO:0000256" key="11">
    <source>
        <dbReference type="SAM" id="Phobius"/>
    </source>
</evidence>
<dbReference type="GeneTree" id="ENSGT00940000164822"/>
<dbReference type="AlphaFoldDB" id="A0A3Q2D099"/>
<dbReference type="SMART" id="SM00409">
    <property type="entry name" value="IG"/>
    <property type="match status" value="2"/>
</dbReference>
<dbReference type="Gene3D" id="2.60.40.10">
    <property type="entry name" value="Immunoglobulins"/>
    <property type="match status" value="3"/>
</dbReference>
<dbReference type="InterPro" id="IPR003598">
    <property type="entry name" value="Ig_sub2"/>
</dbReference>
<dbReference type="PANTHER" id="PTHR23277:SF106">
    <property type="entry name" value="NECTIN-1 ISOFORM X1-RELATED"/>
    <property type="match status" value="1"/>
</dbReference>
<dbReference type="STRING" id="28743.ENSCVAP00000011584"/>
<comment type="similarity">
    <text evidence="2">Belongs to the nectin family.</text>
</comment>
<dbReference type="PANTHER" id="PTHR23277">
    <property type="entry name" value="NECTIN-RELATED"/>
    <property type="match status" value="1"/>
</dbReference>
<evidence type="ECO:0000256" key="5">
    <source>
        <dbReference type="ARBA" id="ARBA00022737"/>
    </source>
</evidence>
<accession>A0A3Q2D099</accession>
<keyword evidence="9" id="KW-1015">Disulfide bond</keyword>
<keyword evidence="8 11" id="KW-0472">Membrane</keyword>
<keyword evidence="4 12" id="KW-0732">Signal</keyword>
<reference evidence="14" key="2">
    <citation type="submission" date="2025-09" db="UniProtKB">
        <authorList>
            <consortium name="Ensembl"/>
        </authorList>
    </citation>
    <scope>IDENTIFICATION</scope>
</reference>
<dbReference type="InterPro" id="IPR013783">
    <property type="entry name" value="Ig-like_fold"/>
</dbReference>
<evidence type="ECO:0000256" key="3">
    <source>
        <dbReference type="ARBA" id="ARBA00022692"/>
    </source>
</evidence>
<organism evidence="14 15">
    <name type="scientific">Cyprinodon variegatus</name>
    <name type="common">Sheepshead minnow</name>
    <dbReference type="NCBI Taxonomy" id="28743"/>
    <lineage>
        <taxon>Eukaryota</taxon>
        <taxon>Metazoa</taxon>
        <taxon>Chordata</taxon>
        <taxon>Craniata</taxon>
        <taxon>Vertebrata</taxon>
        <taxon>Euteleostomi</taxon>
        <taxon>Actinopterygii</taxon>
        <taxon>Neopterygii</taxon>
        <taxon>Teleostei</taxon>
        <taxon>Neoteleostei</taxon>
        <taxon>Acanthomorphata</taxon>
        <taxon>Ovalentaria</taxon>
        <taxon>Atherinomorphae</taxon>
        <taxon>Cyprinodontiformes</taxon>
        <taxon>Cyprinodontidae</taxon>
        <taxon>Cyprinodon</taxon>
    </lineage>
</organism>
<evidence type="ECO:0000256" key="1">
    <source>
        <dbReference type="ARBA" id="ARBA00004167"/>
    </source>
</evidence>
<evidence type="ECO:0000256" key="7">
    <source>
        <dbReference type="ARBA" id="ARBA00022989"/>
    </source>
</evidence>
<dbReference type="Pfam" id="PF13927">
    <property type="entry name" value="Ig_3"/>
    <property type="match status" value="1"/>
</dbReference>
<dbReference type="InterPro" id="IPR013106">
    <property type="entry name" value="Ig_V-set"/>
</dbReference>
<dbReference type="OMA" id="PNTFECE"/>